<dbReference type="EMBL" id="JACEFF010000044">
    <property type="protein sequence ID" value="KAH9645387.1"/>
    <property type="molecule type" value="Genomic_DNA"/>
</dbReference>
<feature type="compositionally biased region" description="Gly residues" evidence="2">
    <location>
        <begin position="629"/>
        <end position="642"/>
    </location>
</feature>
<dbReference type="AlphaFoldDB" id="A0A922MYS9"/>
<feature type="region of interest" description="Disordered" evidence="2">
    <location>
        <begin position="1"/>
        <end position="92"/>
    </location>
</feature>
<gene>
    <name evidence="3" type="ORF">HF086_000005</name>
</gene>
<name>A0A922MYS9_SPOEX</name>
<organism evidence="3 4">
    <name type="scientific">Spodoptera exigua</name>
    <name type="common">Beet armyworm</name>
    <name type="synonym">Noctua fulgens</name>
    <dbReference type="NCBI Taxonomy" id="7107"/>
    <lineage>
        <taxon>Eukaryota</taxon>
        <taxon>Metazoa</taxon>
        <taxon>Ecdysozoa</taxon>
        <taxon>Arthropoda</taxon>
        <taxon>Hexapoda</taxon>
        <taxon>Insecta</taxon>
        <taxon>Pterygota</taxon>
        <taxon>Neoptera</taxon>
        <taxon>Endopterygota</taxon>
        <taxon>Lepidoptera</taxon>
        <taxon>Glossata</taxon>
        <taxon>Ditrysia</taxon>
        <taxon>Noctuoidea</taxon>
        <taxon>Noctuidae</taxon>
        <taxon>Amphipyrinae</taxon>
        <taxon>Spodoptera</taxon>
    </lineage>
</organism>
<evidence type="ECO:0000256" key="2">
    <source>
        <dbReference type="SAM" id="MobiDB-lite"/>
    </source>
</evidence>
<accession>A0A922MYS9</accession>
<reference evidence="3" key="1">
    <citation type="journal article" date="2021" name="G3 (Bethesda)">
        <title>Genome and transcriptome analysis of the beet armyworm Spodoptera exigua reveals targets for pest control. .</title>
        <authorList>
            <person name="Simon S."/>
            <person name="Breeschoten T."/>
            <person name="Jansen H.J."/>
            <person name="Dirks R.P."/>
            <person name="Schranz M.E."/>
            <person name="Ros V.I.D."/>
        </authorList>
    </citation>
    <scope>NUCLEOTIDE SEQUENCE</scope>
    <source>
        <strain evidence="3">TB_SE_WUR_2020</strain>
    </source>
</reference>
<dbReference type="Proteomes" id="UP000814243">
    <property type="component" value="Unassembled WGS sequence"/>
</dbReference>
<evidence type="ECO:0000256" key="1">
    <source>
        <dbReference type="SAM" id="Coils"/>
    </source>
</evidence>
<evidence type="ECO:0000313" key="3">
    <source>
        <dbReference type="EMBL" id="KAH9645387.1"/>
    </source>
</evidence>
<feature type="region of interest" description="Disordered" evidence="2">
    <location>
        <begin position="626"/>
        <end position="686"/>
    </location>
</feature>
<keyword evidence="1" id="KW-0175">Coiled coil</keyword>
<feature type="compositionally biased region" description="Low complexity" evidence="2">
    <location>
        <begin position="668"/>
        <end position="678"/>
    </location>
</feature>
<feature type="region of interest" description="Disordered" evidence="2">
    <location>
        <begin position="446"/>
        <end position="490"/>
    </location>
</feature>
<evidence type="ECO:0000313" key="4">
    <source>
        <dbReference type="Proteomes" id="UP000814243"/>
    </source>
</evidence>
<proteinExistence type="predicted"/>
<feature type="compositionally biased region" description="Polar residues" evidence="2">
    <location>
        <begin position="457"/>
        <end position="472"/>
    </location>
</feature>
<protein>
    <submittedName>
        <fullName evidence="3">Uncharacterized protein</fullName>
    </submittedName>
</protein>
<feature type="region of interest" description="Disordered" evidence="2">
    <location>
        <begin position="283"/>
        <end position="304"/>
    </location>
</feature>
<feature type="compositionally biased region" description="Low complexity" evidence="2">
    <location>
        <begin position="1"/>
        <end position="12"/>
    </location>
</feature>
<feature type="coiled-coil region" evidence="1">
    <location>
        <begin position="306"/>
        <end position="372"/>
    </location>
</feature>
<feature type="compositionally biased region" description="Polar residues" evidence="2">
    <location>
        <begin position="481"/>
        <end position="490"/>
    </location>
</feature>
<feature type="compositionally biased region" description="Basic residues" evidence="2">
    <location>
        <begin position="649"/>
        <end position="667"/>
    </location>
</feature>
<sequence length="753" mass="83356">MSSQSSTTASTSRKPTTDATAKVTKSLRQKVLKNTAARSVQSEKAARPSEPPQASKAASEPDATDTEVSTHRPTITIPETPVTKTESEDRSRISETIIDWEQCGISPPRQIISDEESSLASSAGQIDRPERKSMLYRTPRRGTGVEMDLATREANNLLQKGKEALEAAGNMKRECKTATYECLQGLYETVLSLADSRARHKYNLERERSRHAQELVRVERAHNRDVMALKAELSLMRTDLSDTKREAKGIREWLGHETLDAFKGIKEVKEEVKATKLLITKEHEKTRRSTVGTPGDPKRDSMGEDLSRMETNINSVSNQLDVLRKALENLRTDLTRPYLSPSNQVSENLLTTNKFEEEIDKLHSLLQEIKNKPATLPPPPPPPPHQTLNIAKELQPLTERLELVSADIRVLRDKEPSVQIPAVPSLDAELAAVEVKRTLQNIEKGVADLSKADRPPKQQQGPRTFAQVASTPKHTKPPQPNHTLIVSSTDPKLTGDNVIERIRLALDLKTSGARVDTVRKARNQKVVLRCASKTDLNLVKDQFKSNSGLKVQEPKPQNPMVCIKGVLSSYSDGEIVDLLKVQNKHLMQNTNASELAVHSEWQCVCSAVARHEECAVTRGAHGARAAAGVRGGGDAGVGGGRRVPGARARGLRVRRGRRAPRLPRRRAAPPAAAAREPALTVSPPPQQLSVQTFRSQVSLRIFIVRLMTRAICNSAVNWIIITFKIVSYRDHLQNEVSRQVPAERAFVQVQLAH</sequence>
<comment type="caution">
    <text evidence="3">The sequence shown here is derived from an EMBL/GenBank/DDBJ whole genome shotgun (WGS) entry which is preliminary data.</text>
</comment>